<dbReference type="GO" id="GO:0004519">
    <property type="term" value="F:endonuclease activity"/>
    <property type="evidence" value="ECO:0007669"/>
    <property type="project" value="UniProtKB-KW"/>
</dbReference>
<organism evidence="2 3">
    <name type="scientific">Smittium culicis</name>
    <dbReference type="NCBI Taxonomy" id="133412"/>
    <lineage>
        <taxon>Eukaryota</taxon>
        <taxon>Fungi</taxon>
        <taxon>Fungi incertae sedis</taxon>
        <taxon>Zoopagomycota</taxon>
        <taxon>Kickxellomycotina</taxon>
        <taxon>Harpellomycetes</taxon>
        <taxon>Harpellales</taxon>
        <taxon>Legeriomycetaceae</taxon>
        <taxon>Smittium</taxon>
    </lineage>
</organism>
<dbReference type="Proteomes" id="UP000187283">
    <property type="component" value="Unassembled WGS sequence"/>
</dbReference>
<dbReference type="STRING" id="133412.A0A1R1X521"/>
<feature type="transmembrane region" description="Helical" evidence="1">
    <location>
        <begin position="6"/>
        <end position="26"/>
    </location>
</feature>
<sequence>MVVSDQDGVAIGVGVVSAALISAFVYKNYVKKIKTALEINTSLYNKKIKGIVVNVADGDNFRLYHIPRLRPSWAVSRDINRLKSIKNYLKYQGKTS</sequence>
<evidence type="ECO:0000313" key="3">
    <source>
        <dbReference type="Proteomes" id="UP000187283"/>
    </source>
</evidence>
<dbReference type="OrthoDB" id="430293at2759"/>
<dbReference type="EMBL" id="LSSN01005341">
    <property type="protein sequence ID" value="OMJ09722.1"/>
    <property type="molecule type" value="Genomic_DNA"/>
</dbReference>
<proteinExistence type="predicted"/>
<keyword evidence="2" id="KW-0255">Endonuclease</keyword>
<evidence type="ECO:0000313" key="2">
    <source>
        <dbReference type="EMBL" id="OMJ09722.1"/>
    </source>
</evidence>
<keyword evidence="2" id="KW-0378">Hydrolase</keyword>
<gene>
    <name evidence="2" type="ORF">AYI70_g10767</name>
</gene>
<name>A0A1R1X521_9FUNG</name>
<evidence type="ECO:0000256" key="1">
    <source>
        <dbReference type="SAM" id="Phobius"/>
    </source>
</evidence>
<keyword evidence="1" id="KW-0812">Transmembrane</keyword>
<reference evidence="2 3" key="1">
    <citation type="submission" date="2017-01" db="EMBL/GenBank/DDBJ databases">
        <authorList>
            <person name="Mah S.A."/>
            <person name="Swanson W.J."/>
            <person name="Moy G.W."/>
            <person name="Vacquier V.D."/>
        </authorList>
    </citation>
    <scope>NUCLEOTIDE SEQUENCE [LARGE SCALE GENOMIC DNA]</scope>
    <source>
        <strain evidence="2 3">GSMNP</strain>
    </source>
</reference>
<keyword evidence="2" id="KW-0540">Nuclease</keyword>
<keyword evidence="1" id="KW-0472">Membrane</keyword>
<keyword evidence="1" id="KW-1133">Transmembrane helix</keyword>
<keyword evidence="3" id="KW-1185">Reference proteome</keyword>
<comment type="caution">
    <text evidence="2">The sequence shown here is derived from an EMBL/GenBank/DDBJ whole genome shotgun (WGS) entry which is preliminary data.</text>
</comment>
<protein>
    <submittedName>
        <fullName evidence="2">Putative endonuclease LCL3</fullName>
    </submittedName>
</protein>
<dbReference type="AlphaFoldDB" id="A0A1R1X521"/>
<accession>A0A1R1X521</accession>